<reference evidence="7" key="1">
    <citation type="submission" date="2016-11" db="EMBL/GenBank/DDBJ databases">
        <authorList>
            <person name="Varghese N."/>
            <person name="Submissions S."/>
        </authorList>
    </citation>
    <scope>NUCLEOTIDE SEQUENCE [LARGE SCALE GENOMIC DNA]</scope>
    <source>
        <strain evidence="7">DSM 18802</strain>
    </source>
</reference>
<proteinExistence type="predicted"/>
<name>A0A1M7JAZ1_9FIRM</name>
<dbReference type="CDD" id="cd00861">
    <property type="entry name" value="ProRS_anticodon_short"/>
    <property type="match status" value="1"/>
</dbReference>
<dbReference type="EMBL" id="FRCR01000006">
    <property type="protein sequence ID" value="SHM50098.1"/>
    <property type="molecule type" value="Genomic_DNA"/>
</dbReference>
<dbReference type="GO" id="GO:0005524">
    <property type="term" value="F:ATP binding"/>
    <property type="evidence" value="ECO:0007669"/>
    <property type="project" value="UniProtKB-KW"/>
</dbReference>
<dbReference type="PANTHER" id="PTHR42753">
    <property type="entry name" value="MITOCHONDRIAL RIBOSOME PROTEIN L39/PROLYL-TRNA LIGASE FAMILY MEMBER"/>
    <property type="match status" value="1"/>
</dbReference>
<keyword evidence="2" id="KW-0067">ATP-binding</keyword>
<dbReference type="InterPro" id="IPR004154">
    <property type="entry name" value="Anticodon-bd"/>
</dbReference>
<evidence type="ECO:0000313" key="6">
    <source>
        <dbReference type="EMBL" id="SHM50098.1"/>
    </source>
</evidence>
<gene>
    <name evidence="6" type="ORF">SAMN05660826_01178</name>
</gene>
<keyword evidence="2" id="KW-0547">Nucleotide-binding</keyword>
<dbReference type="GO" id="GO:0005829">
    <property type="term" value="C:cytosol"/>
    <property type="evidence" value="ECO:0007669"/>
    <property type="project" value="TreeGrafter"/>
</dbReference>
<protein>
    <submittedName>
        <fullName evidence="6">Prolyl-tRNA synthetase</fullName>
    </submittedName>
</protein>
<dbReference type="GO" id="GO:0004827">
    <property type="term" value="F:proline-tRNA ligase activity"/>
    <property type="evidence" value="ECO:0007669"/>
    <property type="project" value="TreeGrafter"/>
</dbReference>
<dbReference type="SUPFAM" id="SSF52954">
    <property type="entry name" value="Class II aaRS ABD-related"/>
    <property type="match status" value="1"/>
</dbReference>
<dbReference type="Pfam" id="PF03129">
    <property type="entry name" value="HGTP_anticodon"/>
    <property type="match status" value="1"/>
</dbReference>
<dbReference type="SUPFAM" id="SSF55826">
    <property type="entry name" value="YbaK/ProRS associated domain"/>
    <property type="match status" value="1"/>
</dbReference>
<dbReference type="Proteomes" id="UP000184375">
    <property type="component" value="Unassembled WGS sequence"/>
</dbReference>
<dbReference type="Gene3D" id="3.90.960.10">
    <property type="entry name" value="YbaK/aminoacyl-tRNA synthetase-associated domain"/>
    <property type="match status" value="1"/>
</dbReference>
<evidence type="ECO:0000256" key="3">
    <source>
        <dbReference type="ARBA" id="ARBA00023146"/>
    </source>
</evidence>
<dbReference type="STRING" id="447595.SAMN05660826_01178"/>
<evidence type="ECO:0000256" key="2">
    <source>
        <dbReference type="ARBA" id="ARBA00022840"/>
    </source>
</evidence>
<dbReference type="InterPro" id="IPR036754">
    <property type="entry name" value="YbaK/aa-tRNA-synt-asso_dom_sf"/>
</dbReference>
<dbReference type="AlphaFoldDB" id="A0A1M7JAZ1"/>
<dbReference type="GO" id="GO:0002161">
    <property type="term" value="F:aminoacyl-tRNA deacylase activity"/>
    <property type="evidence" value="ECO:0007669"/>
    <property type="project" value="InterPro"/>
</dbReference>
<dbReference type="CDD" id="cd04334">
    <property type="entry name" value="ProRS-INS"/>
    <property type="match status" value="1"/>
</dbReference>
<dbReference type="PANTHER" id="PTHR42753:SF2">
    <property type="entry name" value="PROLINE--TRNA LIGASE"/>
    <property type="match status" value="1"/>
</dbReference>
<dbReference type="InterPro" id="IPR044140">
    <property type="entry name" value="ProRS_anticodon_short"/>
</dbReference>
<dbReference type="Pfam" id="PF04073">
    <property type="entry name" value="tRNA_edit"/>
    <property type="match status" value="1"/>
</dbReference>
<keyword evidence="7" id="KW-1185">Reference proteome</keyword>
<feature type="domain" description="YbaK/aminoacyl-tRNA synthetase-associated" evidence="5">
    <location>
        <begin position="186"/>
        <end position="306"/>
    </location>
</feature>
<evidence type="ECO:0000259" key="4">
    <source>
        <dbReference type="Pfam" id="PF03129"/>
    </source>
</evidence>
<evidence type="ECO:0000256" key="1">
    <source>
        <dbReference type="ARBA" id="ARBA00022490"/>
    </source>
</evidence>
<sequence>MKMSELFPSSLFNLPAGLTGRGEKYLYQSGIFRTGNTVTLFSLGVELFKNITDAVEEYLKSNGFKKIIQKDPSYQDIIKEVTSPKQLPLFFYSFSGGFHFYLYSIGEKSSKVKDIIDYILKKYIREMVDVVQESEKISKAVIIPQAPFKFFTCSFCRYSTTADYPLKYLPDNYPGEKGKPVEKVFTPSKKTIKDLCDFLGIPPEKTIKTLIYKAYTEKEKNYFAVLVPGSRNIDERKLKSVLKGKEVELAGIEEVERLTGAPHGFAGPVDLKGLKIIADIEVAKMRNVVTGANERDYHLINVNPGRDFYIDILADVKETQEGDSCPLCGNKLNIREGIKIAEWEKFCYKNMEAETGTIYFDNVILALSEQNCDEKGLKWPSTIAPYKIVVIPINVKDEKLVNYAFSLYTKLNKIIPTVIDDRIQSPGVKFKDAELLGFPIFIILGPKSFEKGTAEIKIRKRDEKLEIDIVKVIEKVCELLNLPTKDCCVEF</sequence>
<keyword evidence="3 6" id="KW-0436">Ligase</keyword>
<dbReference type="GO" id="GO:0006433">
    <property type="term" value="P:prolyl-tRNA aminoacylation"/>
    <property type="evidence" value="ECO:0007669"/>
    <property type="project" value="TreeGrafter"/>
</dbReference>
<accession>A0A1M7JAZ1</accession>
<evidence type="ECO:0000313" key="7">
    <source>
        <dbReference type="Proteomes" id="UP000184375"/>
    </source>
</evidence>
<dbReference type="Gene3D" id="3.40.50.800">
    <property type="entry name" value="Anticodon-binding domain"/>
    <property type="match status" value="1"/>
</dbReference>
<dbReference type="InterPro" id="IPR050062">
    <property type="entry name" value="Pro-tRNA_synthetase"/>
</dbReference>
<keyword evidence="3 6" id="KW-0030">Aminoacyl-tRNA synthetase</keyword>
<dbReference type="InterPro" id="IPR036621">
    <property type="entry name" value="Anticodon-bd_dom_sf"/>
</dbReference>
<evidence type="ECO:0000259" key="5">
    <source>
        <dbReference type="Pfam" id="PF04073"/>
    </source>
</evidence>
<organism evidence="6 7">
    <name type="scientific">Caldanaerovirga acetigignens</name>
    <dbReference type="NCBI Taxonomy" id="447595"/>
    <lineage>
        <taxon>Bacteria</taxon>
        <taxon>Bacillati</taxon>
        <taxon>Bacillota</taxon>
        <taxon>Clostridia</taxon>
        <taxon>Thermosediminibacterales</taxon>
        <taxon>Thermosediminibacteraceae</taxon>
        <taxon>Caldanaerovirga</taxon>
    </lineage>
</organism>
<keyword evidence="1" id="KW-0963">Cytoplasm</keyword>
<dbReference type="InterPro" id="IPR007214">
    <property type="entry name" value="YbaK/aa-tRNA-synth-assoc-dom"/>
</dbReference>
<feature type="domain" description="Anticodon-binding" evidence="4">
    <location>
        <begin position="387"/>
        <end position="477"/>
    </location>
</feature>